<keyword evidence="4 5" id="KW-1015">Disulfide bond</keyword>
<keyword evidence="2" id="KW-0378">Hydrolase</keyword>
<protein>
    <submittedName>
        <fullName evidence="7">TMPS6 protease</fullName>
    </submittedName>
</protein>
<dbReference type="CDD" id="cd00112">
    <property type="entry name" value="LDLa"/>
    <property type="match status" value="1"/>
</dbReference>
<dbReference type="Gene3D" id="4.10.400.10">
    <property type="entry name" value="Low-density Lipoprotein Receptor"/>
    <property type="match status" value="1"/>
</dbReference>
<evidence type="ECO:0000256" key="5">
    <source>
        <dbReference type="PROSITE-ProRule" id="PRU00124"/>
    </source>
</evidence>
<dbReference type="InterPro" id="IPR009003">
    <property type="entry name" value="Peptidase_S1_PA"/>
</dbReference>
<comment type="caution">
    <text evidence="5">Lacks conserved residue(s) required for the propagation of feature annotation.</text>
</comment>
<sequence length="182" mass="20003">LTYRCADGSCIKKPNPECDFIADCKDSSDETHCDCGLQHVSSRIVGGADSIEGEWPWQASLQVRGQHLCGGALISDRWVVSAAHCFQDDSLASASVWTVYLGKLRLNRSSKSEQPFTVRAIVPHHYYDEESHDYDLALLQLDRPVAVTTLAQPACLPARTHHFDPGFRCWVTGWGAAGEGGE</sequence>
<dbReference type="PROSITE" id="PS50240">
    <property type="entry name" value="TRYPSIN_DOM"/>
    <property type="match status" value="1"/>
</dbReference>
<keyword evidence="8" id="KW-1185">Reference proteome</keyword>
<feature type="disulfide bond" evidence="5">
    <location>
        <begin position="18"/>
        <end position="33"/>
    </location>
</feature>
<comment type="caution">
    <text evidence="7">The sequence shown here is derived from an EMBL/GenBank/DDBJ whole genome shotgun (WGS) entry which is preliminary data.</text>
</comment>
<dbReference type="InterPro" id="IPR001314">
    <property type="entry name" value="Peptidase_S1A"/>
</dbReference>
<dbReference type="InterPro" id="IPR002172">
    <property type="entry name" value="LDrepeatLR_classA_rpt"/>
</dbReference>
<evidence type="ECO:0000256" key="1">
    <source>
        <dbReference type="ARBA" id="ARBA00022670"/>
    </source>
</evidence>
<evidence type="ECO:0000313" key="8">
    <source>
        <dbReference type="Proteomes" id="UP001166093"/>
    </source>
</evidence>
<feature type="non-terminal residue" evidence="7">
    <location>
        <position position="182"/>
    </location>
</feature>
<evidence type="ECO:0000256" key="4">
    <source>
        <dbReference type="ARBA" id="ARBA00023157"/>
    </source>
</evidence>
<proteinExistence type="predicted"/>
<dbReference type="PROSITE" id="PS00134">
    <property type="entry name" value="TRYPSIN_HIS"/>
    <property type="match status" value="1"/>
</dbReference>
<feature type="non-terminal residue" evidence="7">
    <location>
        <position position="1"/>
    </location>
</feature>
<evidence type="ECO:0000313" key="7">
    <source>
        <dbReference type="EMBL" id="MBN3272168.1"/>
    </source>
</evidence>
<keyword evidence="3" id="KW-0720">Serine protease</keyword>
<name>A0ABS2XD47_POLSP</name>
<dbReference type="SMART" id="SM00020">
    <property type="entry name" value="Tryp_SPc"/>
    <property type="match status" value="1"/>
</dbReference>
<dbReference type="Proteomes" id="UP001166093">
    <property type="component" value="Unassembled WGS sequence"/>
</dbReference>
<evidence type="ECO:0000259" key="6">
    <source>
        <dbReference type="PROSITE" id="PS50240"/>
    </source>
</evidence>
<reference evidence="7" key="1">
    <citation type="journal article" date="2021" name="Cell">
        <title>Tracing the genetic footprints of vertebrate landing in non-teleost ray-finned fishes.</title>
        <authorList>
            <person name="Bi X."/>
            <person name="Wang K."/>
            <person name="Yang L."/>
            <person name="Pan H."/>
            <person name="Jiang H."/>
            <person name="Wei Q."/>
            <person name="Fang M."/>
            <person name="Yu H."/>
            <person name="Zhu C."/>
            <person name="Cai Y."/>
            <person name="He Y."/>
            <person name="Gan X."/>
            <person name="Zeng H."/>
            <person name="Yu D."/>
            <person name="Zhu Y."/>
            <person name="Jiang H."/>
            <person name="Qiu Q."/>
            <person name="Yang H."/>
            <person name="Zhang Y.E."/>
            <person name="Wang W."/>
            <person name="Zhu M."/>
            <person name="He S."/>
            <person name="Zhang G."/>
        </authorList>
    </citation>
    <scope>NUCLEOTIDE SEQUENCE</scope>
    <source>
        <strain evidence="7">Pddl_001</strain>
    </source>
</reference>
<feature type="domain" description="Peptidase S1" evidence="6">
    <location>
        <begin position="44"/>
        <end position="182"/>
    </location>
</feature>
<dbReference type="InterPro" id="IPR001254">
    <property type="entry name" value="Trypsin_dom"/>
</dbReference>
<dbReference type="InterPro" id="IPR018114">
    <property type="entry name" value="TRYPSIN_HIS"/>
</dbReference>
<gene>
    <name evidence="7" type="primary">Tmprss6_1</name>
    <name evidence="7" type="ORF">GTO93_0005873</name>
</gene>
<organism evidence="7 8">
    <name type="scientific">Polyodon spathula</name>
    <name type="common">North American paddlefish</name>
    <name type="synonym">Squalus spathula</name>
    <dbReference type="NCBI Taxonomy" id="7913"/>
    <lineage>
        <taxon>Eukaryota</taxon>
        <taxon>Metazoa</taxon>
        <taxon>Chordata</taxon>
        <taxon>Craniata</taxon>
        <taxon>Vertebrata</taxon>
        <taxon>Euteleostomi</taxon>
        <taxon>Actinopterygii</taxon>
        <taxon>Chondrostei</taxon>
        <taxon>Acipenseriformes</taxon>
        <taxon>Polyodontidae</taxon>
        <taxon>Polyodon</taxon>
    </lineage>
</organism>
<dbReference type="InterPro" id="IPR036055">
    <property type="entry name" value="LDL_receptor-like_sf"/>
</dbReference>
<dbReference type="SUPFAM" id="SSF57424">
    <property type="entry name" value="LDL receptor-like module"/>
    <property type="match status" value="1"/>
</dbReference>
<dbReference type="PROSITE" id="PS50068">
    <property type="entry name" value="LDLRA_2"/>
    <property type="match status" value="1"/>
</dbReference>
<dbReference type="PANTHER" id="PTHR24252">
    <property type="entry name" value="ACROSIN-RELATED"/>
    <property type="match status" value="1"/>
</dbReference>
<dbReference type="PANTHER" id="PTHR24252:SF20">
    <property type="entry name" value="LOW QUALITY PROTEIN: TRANSMEMBRANE PROTEASE SERINE 6"/>
    <property type="match status" value="1"/>
</dbReference>
<dbReference type="EMBL" id="JAAWVQ010016982">
    <property type="protein sequence ID" value="MBN3272168.1"/>
    <property type="molecule type" value="Genomic_DNA"/>
</dbReference>
<dbReference type="PRINTS" id="PR00722">
    <property type="entry name" value="CHYMOTRYPSIN"/>
</dbReference>
<accession>A0ABS2XD47</accession>
<dbReference type="GO" id="GO:0006508">
    <property type="term" value="P:proteolysis"/>
    <property type="evidence" value="ECO:0007669"/>
    <property type="project" value="UniProtKB-KW"/>
</dbReference>
<dbReference type="GO" id="GO:0008233">
    <property type="term" value="F:peptidase activity"/>
    <property type="evidence" value="ECO:0007669"/>
    <property type="project" value="UniProtKB-KW"/>
</dbReference>
<dbReference type="Pfam" id="PF00057">
    <property type="entry name" value="Ldl_recept_a"/>
    <property type="match status" value="1"/>
</dbReference>
<dbReference type="Pfam" id="PF00089">
    <property type="entry name" value="Trypsin"/>
    <property type="match status" value="1"/>
</dbReference>
<evidence type="ECO:0000256" key="3">
    <source>
        <dbReference type="ARBA" id="ARBA00022825"/>
    </source>
</evidence>
<dbReference type="CDD" id="cd00190">
    <property type="entry name" value="Tryp_SPc"/>
    <property type="match status" value="1"/>
</dbReference>
<dbReference type="InterPro" id="IPR043504">
    <property type="entry name" value="Peptidase_S1_PA_chymotrypsin"/>
</dbReference>
<keyword evidence="1 7" id="KW-0645">Protease</keyword>
<dbReference type="Gene3D" id="2.40.10.10">
    <property type="entry name" value="Trypsin-like serine proteases"/>
    <property type="match status" value="1"/>
</dbReference>
<dbReference type="SUPFAM" id="SSF50494">
    <property type="entry name" value="Trypsin-like serine proteases"/>
    <property type="match status" value="1"/>
</dbReference>
<evidence type="ECO:0000256" key="2">
    <source>
        <dbReference type="ARBA" id="ARBA00022801"/>
    </source>
</evidence>